<organism evidence="4 5">
    <name type="scientific">Roseivirga misakiensis</name>
    <dbReference type="NCBI Taxonomy" id="1563681"/>
    <lineage>
        <taxon>Bacteria</taxon>
        <taxon>Pseudomonadati</taxon>
        <taxon>Bacteroidota</taxon>
        <taxon>Cytophagia</taxon>
        <taxon>Cytophagales</taxon>
        <taxon>Roseivirgaceae</taxon>
        <taxon>Roseivirga</taxon>
    </lineage>
</organism>
<reference evidence="4 5" key="1">
    <citation type="submission" date="2016-08" db="EMBL/GenBank/DDBJ databases">
        <title>Draft genome of Fabibacter sp. strain SK-8.</title>
        <authorList>
            <person name="Wong S.-K."/>
            <person name="Hamasaki K."/>
            <person name="Yoshizawa S."/>
        </authorList>
    </citation>
    <scope>NUCLEOTIDE SEQUENCE [LARGE SCALE GENOMIC DNA]</scope>
    <source>
        <strain evidence="4 5">SK-8</strain>
    </source>
</reference>
<sequence>MKLFKNLFMLMVMVVMAVLVSCDNKDQEIVPQEDQSGANITSRLRFVNSSDYDTTGMSEWQEVTTPPEAIQTYVSENYSGDMIEETWLTGTGEYIVLLSDDTVLVFNASEQFVIAFNLDGYVSNFEDDFEEVEVADLPQPIQDYLTTNHADDTVDIAGLNAEDGEYVVVLESGIVLIFDTDGNFIEQYTEDDYDDFDDLEEVELNNLPQAILDYIAANYANDTINEAFIDSEEQEYIIVLESDLVVIFDLQGNFIEEFDLDFEEYCDEVDVADLRQAITDYVNTNFQGETIEEAWFDDEANEYYIELSNDKILVFDVDGNFLREYVDDEDEDGDDEDDDGDDEDDDEDDGGE</sequence>
<dbReference type="AlphaFoldDB" id="A0A1E5SZK5"/>
<keyword evidence="5" id="KW-1185">Reference proteome</keyword>
<dbReference type="SUPFAM" id="SSF160574">
    <property type="entry name" value="BT0923-like"/>
    <property type="match status" value="1"/>
</dbReference>
<evidence type="ECO:0000259" key="3">
    <source>
        <dbReference type="Pfam" id="PF11396"/>
    </source>
</evidence>
<feature type="chain" id="PRO_5009185753" description="Putative beta-lactamase-inhibitor-like PepSY-like domain-containing protein" evidence="2">
    <location>
        <begin position="18"/>
        <end position="352"/>
    </location>
</feature>
<dbReference type="Gene3D" id="3.40.1420.30">
    <property type="match status" value="2"/>
</dbReference>
<dbReference type="RefSeq" id="WP_069836065.1">
    <property type="nucleotide sequence ID" value="NZ_MDGQ01000005.1"/>
</dbReference>
<dbReference type="PROSITE" id="PS51257">
    <property type="entry name" value="PROKAR_LIPOPROTEIN"/>
    <property type="match status" value="1"/>
</dbReference>
<feature type="domain" description="Putative beta-lactamase-inhibitor-like PepSY-like" evidence="3">
    <location>
        <begin position="201"/>
        <end position="255"/>
    </location>
</feature>
<dbReference type="EMBL" id="MDGQ01000005">
    <property type="protein sequence ID" value="OEK04560.1"/>
    <property type="molecule type" value="Genomic_DNA"/>
</dbReference>
<evidence type="ECO:0000313" key="5">
    <source>
        <dbReference type="Proteomes" id="UP000095552"/>
    </source>
</evidence>
<evidence type="ECO:0000313" key="4">
    <source>
        <dbReference type="EMBL" id="OEK04560.1"/>
    </source>
</evidence>
<dbReference type="Pfam" id="PF11396">
    <property type="entry name" value="PepSY_like"/>
    <property type="match status" value="3"/>
</dbReference>
<feature type="region of interest" description="Disordered" evidence="1">
    <location>
        <begin position="325"/>
        <end position="352"/>
    </location>
</feature>
<protein>
    <recommendedName>
        <fullName evidence="3">Putative beta-lactamase-inhibitor-like PepSY-like domain-containing protein</fullName>
    </recommendedName>
</protein>
<proteinExistence type="predicted"/>
<evidence type="ECO:0000256" key="1">
    <source>
        <dbReference type="SAM" id="MobiDB-lite"/>
    </source>
</evidence>
<feature type="domain" description="Putative beta-lactamase-inhibitor-like PepSY-like" evidence="3">
    <location>
        <begin position="126"/>
        <end position="185"/>
    </location>
</feature>
<feature type="domain" description="Putative beta-lactamase-inhibitor-like PepSY-like" evidence="3">
    <location>
        <begin position="268"/>
        <end position="322"/>
    </location>
</feature>
<dbReference type="Proteomes" id="UP000095552">
    <property type="component" value="Unassembled WGS sequence"/>
</dbReference>
<comment type="caution">
    <text evidence="4">The sequence shown here is derived from an EMBL/GenBank/DDBJ whole genome shotgun (WGS) entry which is preliminary data.</text>
</comment>
<name>A0A1E5SZK5_9BACT</name>
<gene>
    <name evidence="4" type="ORF">BFP71_13930</name>
</gene>
<evidence type="ECO:0000256" key="2">
    <source>
        <dbReference type="SAM" id="SignalP"/>
    </source>
</evidence>
<dbReference type="STRING" id="1563681.BFP71_13930"/>
<accession>A0A1E5SZK5</accession>
<dbReference type="OrthoDB" id="980012at2"/>
<feature type="signal peptide" evidence="2">
    <location>
        <begin position="1"/>
        <end position="17"/>
    </location>
</feature>
<dbReference type="InterPro" id="IPR021533">
    <property type="entry name" value="PepSY-like"/>
</dbReference>
<feature type="compositionally biased region" description="Acidic residues" evidence="1">
    <location>
        <begin position="326"/>
        <end position="352"/>
    </location>
</feature>
<keyword evidence="2" id="KW-0732">Signal</keyword>